<accession>A0ABN9XGH0</accession>
<keyword evidence="1" id="KW-0812">Transmembrane</keyword>
<gene>
    <name evidence="2" type="ORF">PCOR1329_LOCUS75372</name>
</gene>
<organism evidence="2 3">
    <name type="scientific">Prorocentrum cordatum</name>
    <dbReference type="NCBI Taxonomy" id="2364126"/>
    <lineage>
        <taxon>Eukaryota</taxon>
        <taxon>Sar</taxon>
        <taxon>Alveolata</taxon>
        <taxon>Dinophyceae</taxon>
        <taxon>Prorocentrales</taxon>
        <taxon>Prorocentraceae</taxon>
        <taxon>Prorocentrum</taxon>
    </lineage>
</organism>
<proteinExistence type="predicted"/>
<sequence>MDRGLLGRGGEEVEMRRVVSQSSSAASRSGLETLGAASLADEDYRVRRTVPALALAAVSLTVVVAFALAAAVWGGSGRKHVVALPATVRMLGTCGGASGEAAAAERGGGEKCFCLFTGHCLDLWNCGEKSVEQCQRESCQDRVALEITETAATFYNMKDHQDLLTIPVSYHETIVSMIAACPGGEAEGLLTSLLDAGRRVFVEAGVGGPGTVEAEMQCVHLPSTISVHWLHVHTFIGEVGNGEGLPARPPDAVCAPVNLTSAEAARHMLAHAA</sequence>
<evidence type="ECO:0000256" key="1">
    <source>
        <dbReference type="SAM" id="Phobius"/>
    </source>
</evidence>
<dbReference type="Proteomes" id="UP001189429">
    <property type="component" value="Unassembled WGS sequence"/>
</dbReference>
<evidence type="ECO:0000313" key="2">
    <source>
        <dbReference type="EMBL" id="CAK0897090.1"/>
    </source>
</evidence>
<keyword evidence="3" id="KW-1185">Reference proteome</keyword>
<dbReference type="EMBL" id="CAUYUJ010020281">
    <property type="protein sequence ID" value="CAK0897090.1"/>
    <property type="molecule type" value="Genomic_DNA"/>
</dbReference>
<keyword evidence="1" id="KW-1133">Transmembrane helix</keyword>
<evidence type="ECO:0000313" key="3">
    <source>
        <dbReference type="Proteomes" id="UP001189429"/>
    </source>
</evidence>
<keyword evidence="1" id="KW-0472">Membrane</keyword>
<protein>
    <submittedName>
        <fullName evidence="2">Uncharacterized protein</fullName>
    </submittedName>
</protein>
<comment type="caution">
    <text evidence="2">The sequence shown here is derived from an EMBL/GenBank/DDBJ whole genome shotgun (WGS) entry which is preliminary data.</text>
</comment>
<feature type="transmembrane region" description="Helical" evidence="1">
    <location>
        <begin position="52"/>
        <end position="73"/>
    </location>
</feature>
<name>A0ABN9XGH0_9DINO</name>
<reference evidence="2" key="1">
    <citation type="submission" date="2023-10" db="EMBL/GenBank/DDBJ databases">
        <authorList>
            <person name="Chen Y."/>
            <person name="Shah S."/>
            <person name="Dougan E. K."/>
            <person name="Thang M."/>
            <person name="Chan C."/>
        </authorList>
    </citation>
    <scope>NUCLEOTIDE SEQUENCE [LARGE SCALE GENOMIC DNA]</scope>
</reference>